<name>A0ABU1L235_9BURK</name>
<accession>A0ABU1L235</accession>
<dbReference type="Proteomes" id="UP001185254">
    <property type="component" value="Unassembled WGS sequence"/>
</dbReference>
<sequence length="476" mass="50775">MALHISLEEIAMAEVEGFRARVERESGLRKTLTSPQLTMIAIGGAIGTGLFLGSGAAIQVAGPSVIVSFAIGACVALLLMGCLSEMVVTHPSTGSFGSYAEHYLGGLAGFVVRYAYWISVVLVIGAEVTAISVYMRFWFPGSPGWVWIVVFSAALILLNARSVGAFGFAEYWFSIVKVAAIIGFILLGSYAVFTAVPASGIGFANYWSDGGFLPHGWSGTWDAVVVAIFSFIGIEFIAVAAGEAAEPERAARGAFKSAVFRLIFFYLLTIGLMLAIVPWQSAGTGKSPFVMVMEKMGLPWGASLMNFVVLMAALSAMNSQLYVATRMIFSLACSGYAPSALRVVSANGIPQRSLLASSFGVAFAAIASVLLPQGSFVLVMSIAMFGALFGWFMIFVTHYAFRRACQRDGITPTFRLPAFPFLTLLGAVMMAAIIGSTYFVPAFRMTVVTGIPLLAMLVVAYVLIRKPQKRVVVIAE</sequence>
<feature type="domain" description="Amino acid permease/ SLC12A" evidence="7">
    <location>
        <begin position="37"/>
        <end position="463"/>
    </location>
</feature>
<feature type="transmembrane region" description="Helical" evidence="6">
    <location>
        <begin position="258"/>
        <end position="277"/>
    </location>
</feature>
<dbReference type="InterPro" id="IPR004841">
    <property type="entry name" value="AA-permease/SLC12A_dom"/>
</dbReference>
<evidence type="ECO:0000256" key="1">
    <source>
        <dbReference type="ARBA" id="ARBA00004141"/>
    </source>
</evidence>
<proteinExistence type="predicted"/>
<feature type="transmembrane region" description="Helical" evidence="6">
    <location>
        <begin position="223"/>
        <end position="246"/>
    </location>
</feature>
<feature type="transmembrane region" description="Helical" evidence="6">
    <location>
        <begin position="297"/>
        <end position="317"/>
    </location>
</feature>
<feature type="transmembrane region" description="Helical" evidence="6">
    <location>
        <begin position="377"/>
        <end position="401"/>
    </location>
</feature>
<evidence type="ECO:0000256" key="4">
    <source>
        <dbReference type="ARBA" id="ARBA00022989"/>
    </source>
</evidence>
<evidence type="ECO:0000256" key="3">
    <source>
        <dbReference type="ARBA" id="ARBA00022692"/>
    </source>
</evidence>
<keyword evidence="3 6" id="KW-0812">Transmembrane</keyword>
<evidence type="ECO:0000256" key="5">
    <source>
        <dbReference type="ARBA" id="ARBA00023136"/>
    </source>
</evidence>
<dbReference type="PANTHER" id="PTHR43495">
    <property type="entry name" value="GABA PERMEASE"/>
    <property type="match status" value="1"/>
</dbReference>
<feature type="transmembrane region" description="Helical" evidence="6">
    <location>
        <begin position="114"/>
        <end position="139"/>
    </location>
</feature>
<feature type="transmembrane region" description="Helical" evidence="6">
    <location>
        <begin position="446"/>
        <end position="464"/>
    </location>
</feature>
<keyword evidence="9" id="KW-1185">Reference proteome</keyword>
<evidence type="ECO:0000313" key="9">
    <source>
        <dbReference type="Proteomes" id="UP001185254"/>
    </source>
</evidence>
<dbReference type="Gene3D" id="1.20.1740.10">
    <property type="entry name" value="Amino acid/polyamine transporter I"/>
    <property type="match status" value="1"/>
</dbReference>
<dbReference type="PIRSF" id="PIRSF006060">
    <property type="entry name" value="AA_transporter"/>
    <property type="match status" value="1"/>
</dbReference>
<evidence type="ECO:0000256" key="6">
    <source>
        <dbReference type="SAM" id="Phobius"/>
    </source>
</evidence>
<keyword evidence="5 6" id="KW-0472">Membrane</keyword>
<feature type="transmembrane region" description="Helical" evidence="6">
    <location>
        <begin position="178"/>
        <end position="203"/>
    </location>
</feature>
<feature type="transmembrane region" description="Helical" evidence="6">
    <location>
        <begin position="145"/>
        <end position="166"/>
    </location>
</feature>
<gene>
    <name evidence="8" type="ORF">J2776_003985</name>
</gene>
<dbReference type="PANTHER" id="PTHR43495:SF5">
    <property type="entry name" value="GAMMA-AMINOBUTYRIC ACID PERMEASE"/>
    <property type="match status" value="1"/>
</dbReference>
<feature type="transmembrane region" description="Helical" evidence="6">
    <location>
        <begin position="64"/>
        <end position="83"/>
    </location>
</feature>
<keyword evidence="4 6" id="KW-1133">Transmembrane helix</keyword>
<reference evidence="8 9" key="1">
    <citation type="submission" date="2023-07" db="EMBL/GenBank/DDBJ databases">
        <title>Sorghum-associated microbial communities from plants grown in Nebraska, USA.</title>
        <authorList>
            <person name="Schachtman D."/>
        </authorList>
    </citation>
    <scope>NUCLEOTIDE SEQUENCE [LARGE SCALE GENOMIC DNA]</scope>
    <source>
        <strain evidence="8 9">DS1039</strain>
    </source>
</reference>
<feature type="transmembrane region" description="Helical" evidence="6">
    <location>
        <begin position="421"/>
        <end position="440"/>
    </location>
</feature>
<organism evidence="8 9">
    <name type="scientific">Paraburkholderia caledonica</name>
    <dbReference type="NCBI Taxonomy" id="134536"/>
    <lineage>
        <taxon>Bacteria</taxon>
        <taxon>Pseudomonadati</taxon>
        <taxon>Pseudomonadota</taxon>
        <taxon>Betaproteobacteria</taxon>
        <taxon>Burkholderiales</taxon>
        <taxon>Burkholderiaceae</taxon>
        <taxon>Paraburkholderia</taxon>
    </lineage>
</organism>
<evidence type="ECO:0000259" key="7">
    <source>
        <dbReference type="Pfam" id="PF00324"/>
    </source>
</evidence>
<comment type="caution">
    <text evidence="8">The sequence shown here is derived from an EMBL/GenBank/DDBJ whole genome shotgun (WGS) entry which is preliminary data.</text>
</comment>
<feature type="transmembrane region" description="Helical" evidence="6">
    <location>
        <begin position="37"/>
        <end position="58"/>
    </location>
</feature>
<keyword evidence="2" id="KW-0813">Transport</keyword>
<comment type="subcellular location">
    <subcellularLocation>
        <location evidence="1">Membrane</location>
        <topology evidence="1">Multi-pass membrane protein</topology>
    </subcellularLocation>
</comment>
<dbReference type="EMBL" id="JAVDQN010000003">
    <property type="protein sequence ID" value="MDR6377285.1"/>
    <property type="molecule type" value="Genomic_DNA"/>
</dbReference>
<dbReference type="Pfam" id="PF00324">
    <property type="entry name" value="AA_permease"/>
    <property type="match status" value="1"/>
</dbReference>
<evidence type="ECO:0000256" key="2">
    <source>
        <dbReference type="ARBA" id="ARBA00022448"/>
    </source>
</evidence>
<protein>
    <submittedName>
        <fullName evidence="8">L-asparagine transporter-like permease</fullName>
    </submittedName>
</protein>
<evidence type="ECO:0000313" key="8">
    <source>
        <dbReference type="EMBL" id="MDR6377285.1"/>
    </source>
</evidence>
<feature type="transmembrane region" description="Helical" evidence="6">
    <location>
        <begin position="354"/>
        <end position="371"/>
    </location>
</feature>